<comment type="caution">
    <text evidence="1">The sequence shown here is derived from an EMBL/GenBank/DDBJ whole genome shotgun (WGS) entry which is preliminary data.</text>
</comment>
<organism evidence="1">
    <name type="scientific">marine sediment metagenome</name>
    <dbReference type="NCBI Taxonomy" id="412755"/>
    <lineage>
        <taxon>unclassified sequences</taxon>
        <taxon>metagenomes</taxon>
        <taxon>ecological metagenomes</taxon>
    </lineage>
</organism>
<reference evidence="1" key="1">
    <citation type="journal article" date="2015" name="Nature">
        <title>Complex archaea that bridge the gap between prokaryotes and eukaryotes.</title>
        <authorList>
            <person name="Spang A."/>
            <person name="Saw J.H."/>
            <person name="Jorgensen S.L."/>
            <person name="Zaremba-Niedzwiedzka K."/>
            <person name="Martijn J."/>
            <person name="Lind A.E."/>
            <person name="van Eijk R."/>
            <person name="Schleper C."/>
            <person name="Guy L."/>
            <person name="Ettema T.J."/>
        </authorList>
    </citation>
    <scope>NUCLEOTIDE SEQUENCE</scope>
</reference>
<sequence length="97" mass="11400">MSKTMLYYTPPTEEQFKELKEKAIGIWNTYDNECGYVDEKVGRIKDIKNINDNFMYMVAMFDIDNQKLLSSVISEDTRLSVRERMIDGGQPEFLIVF</sequence>
<gene>
    <name evidence="1" type="ORF">LCGC14_1961380</name>
</gene>
<name>A0A0F9IBN7_9ZZZZ</name>
<evidence type="ECO:0000313" key="1">
    <source>
        <dbReference type="EMBL" id="KKL84772.1"/>
    </source>
</evidence>
<proteinExistence type="predicted"/>
<dbReference type="AlphaFoldDB" id="A0A0F9IBN7"/>
<protein>
    <submittedName>
        <fullName evidence="1">Uncharacterized protein</fullName>
    </submittedName>
</protein>
<dbReference type="EMBL" id="LAZR01021608">
    <property type="protein sequence ID" value="KKL84772.1"/>
    <property type="molecule type" value="Genomic_DNA"/>
</dbReference>
<accession>A0A0F9IBN7</accession>